<gene>
    <name evidence="7" type="primary">surE</name>
    <name evidence="7" type="ORF">IQ217_03720</name>
</gene>
<dbReference type="EMBL" id="JADEVV010000007">
    <property type="protein sequence ID" value="MBE9252980.1"/>
    <property type="molecule type" value="Genomic_DNA"/>
</dbReference>
<evidence type="ECO:0000259" key="6">
    <source>
        <dbReference type="Pfam" id="PF01975"/>
    </source>
</evidence>
<evidence type="ECO:0000313" key="8">
    <source>
        <dbReference type="Proteomes" id="UP000658720"/>
    </source>
</evidence>
<keyword evidence="8" id="KW-1185">Reference proteome</keyword>
<sequence length="225" mass="24938">MNFLLTNDDGIDAPGIEALYEALGKRGVWVAPKNQHSGCGHKVTTDQAIAVEQRGKDRYAVDGTPADCTRLGVVHFYPEVDWVIAGINAGGNMGIDSYLSGTVAAVREAAILGHKAIAISHWINKPRTIDWVWASHWANAVFNTLWQEDLPPQHFWNVNLPHWQSGDPEPELIFCEPSRDPLPVAFTIEGSNFFYRGEYSQRPRQPGSDIDVCFSGNIAITQLKI</sequence>
<evidence type="ECO:0000256" key="4">
    <source>
        <dbReference type="ARBA" id="ARBA00022723"/>
    </source>
</evidence>
<dbReference type="Proteomes" id="UP000658720">
    <property type="component" value="Unassembled WGS sequence"/>
</dbReference>
<feature type="domain" description="Survival protein SurE-like phosphatase/nucleotidase" evidence="6">
    <location>
        <begin position="4"/>
        <end position="165"/>
    </location>
</feature>
<comment type="catalytic activity">
    <reaction evidence="1">
        <text>a ribonucleoside 5'-phosphate + H2O = a ribonucleoside + phosphate</text>
        <dbReference type="Rhea" id="RHEA:12484"/>
        <dbReference type="ChEBI" id="CHEBI:15377"/>
        <dbReference type="ChEBI" id="CHEBI:18254"/>
        <dbReference type="ChEBI" id="CHEBI:43474"/>
        <dbReference type="ChEBI" id="CHEBI:58043"/>
        <dbReference type="EC" id="3.1.3.5"/>
    </reaction>
</comment>
<dbReference type="PANTHER" id="PTHR30457:SF0">
    <property type="entry name" value="PHOSPHATASE, PUTATIVE (AFU_ORTHOLOGUE AFUA_4G01070)-RELATED"/>
    <property type="match status" value="1"/>
</dbReference>
<dbReference type="InterPro" id="IPR002828">
    <property type="entry name" value="SurE-like_Pase/nucleotidase"/>
</dbReference>
<dbReference type="InterPro" id="IPR030048">
    <property type="entry name" value="SurE"/>
</dbReference>
<reference evidence="7 8" key="1">
    <citation type="submission" date="2020-10" db="EMBL/GenBank/DDBJ databases">
        <authorList>
            <person name="Castelo-Branco R."/>
            <person name="Eusebio N."/>
            <person name="Adriana R."/>
            <person name="Vieira A."/>
            <person name="Brugerolle De Fraissinette N."/>
            <person name="Rezende De Castro R."/>
            <person name="Schneider M.P."/>
            <person name="Vasconcelos V."/>
            <person name="Leao P.N."/>
        </authorList>
    </citation>
    <scope>NUCLEOTIDE SEQUENCE [LARGE SCALE GENOMIC DNA]</scope>
    <source>
        <strain evidence="7 8">LEGE 00031</strain>
    </source>
</reference>
<evidence type="ECO:0000256" key="5">
    <source>
        <dbReference type="ARBA" id="ARBA00022801"/>
    </source>
</evidence>
<dbReference type="EC" id="3.1.3.5" evidence="3"/>
<dbReference type="SUPFAM" id="SSF64167">
    <property type="entry name" value="SurE-like"/>
    <property type="match status" value="1"/>
</dbReference>
<dbReference type="Gene3D" id="3.40.1210.10">
    <property type="entry name" value="Survival protein SurE-like phosphatase/nucleotidase"/>
    <property type="match status" value="1"/>
</dbReference>
<organism evidence="7 8">
    <name type="scientific">Synechocystis salina LEGE 00031</name>
    <dbReference type="NCBI Taxonomy" id="1828736"/>
    <lineage>
        <taxon>Bacteria</taxon>
        <taxon>Bacillati</taxon>
        <taxon>Cyanobacteriota</taxon>
        <taxon>Cyanophyceae</taxon>
        <taxon>Synechococcales</taxon>
        <taxon>Merismopediaceae</taxon>
        <taxon>Synechocystis</taxon>
    </lineage>
</organism>
<evidence type="ECO:0000256" key="2">
    <source>
        <dbReference type="ARBA" id="ARBA00011062"/>
    </source>
</evidence>
<dbReference type="RefSeq" id="WP_194018951.1">
    <property type="nucleotide sequence ID" value="NZ_JADEVV010000007.1"/>
</dbReference>
<accession>A0ABR9VNR5</accession>
<dbReference type="PANTHER" id="PTHR30457">
    <property type="entry name" value="5'-NUCLEOTIDASE SURE"/>
    <property type="match status" value="1"/>
</dbReference>
<dbReference type="Pfam" id="PF01975">
    <property type="entry name" value="SurE"/>
    <property type="match status" value="1"/>
</dbReference>
<name>A0ABR9VNR5_9SYNC</name>
<proteinExistence type="inferred from homology"/>
<dbReference type="NCBIfam" id="TIGR00087">
    <property type="entry name" value="surE"/>
    <property type="match status" value="1"/>
</dbReference>
<keyword evidence="4" id="KW-0479">Metal-binding</keyword>
<comment type="similarity">
    <text evidence="2">Belongs to the SurE nucleotidase family.</text>
</comment>
<comment type="caution">
    <text evidence="7">The sequence shown here is derived from an EMBL/GenBank/DDBJ whole genome shotgun (WGS) entry which is preliminary data.</text>
</comment>
<evidence type="ECO:0000256" key="3">
    <source>
        <dbReference type="ARBA" id="ARBA00012643"/>
    </source>
</evidence>
<evidence type="ECO:0000313" key="7">
    <source>
        <dbReference type="EMBL" id="MBE9252980.1"/>
    </source>
</evidence>
<dbReference type="NCBIfam" id="NF001493">
    <property type="entry name" value="PRK00346.2-3"/>
    <property type="match status" value="1"/>
</dbReference>
<keyword evidence="5" id="KW-0378">Hydrolase</keyword>
<dbReference type="InterPro" id="IPR036523">
    <property type="entry name" value="SurE-like_sf"/>
</dbReference>
<evidence type="ECO:0000256" key="1">
    <source>
        <dbReference type="ARBA" id="ARBA00000815"/>
    </source>
</evidence>
<protein>
    <recommendedName>
        <fullName evidence="3">5'-nucleotidase</fullName>
        <ecNumber evidence="3">3.1.3.5</ecNumber>
    </recommendedName>
</protein>